<evidence type="ECO:0000256" key="14">
    <source>
        <dbReference type="ARBA" id="ARBA00047783"/>
    </source>
</evidence>
<dbReference type="Proteomes" id="UP000269410">
    <property type="component" value="Unassembled WGS sequence"/>
</dbReference>
<dbReference type="GO" id="GO:0052906">
    <property type="term" value="F:tRNA (guanine(37)-N1)-methyltransferase activity"/>
    <property type="evidence" value="ECO:0007669"/>
    <property type="project" value="UniProtKB-UniRule"/>
</dbReference>
<evidence type="ECO:0000256" key="15">
    <source>
        <dbReference type="HAMAP-Rule" id="MF_00605"/>
    </source>
</evidence>
<dbReference type="EC" id="2.1.1.228" evidence="5 15"/>
<keyword evidence="11 15" id="KW-0819">tRNA processing</keyword>
<sequence length="235" mass="26295">MRFDILTIFPTAFSYLNKGIIDKAQKKGKLDINIWDIREFSKDKHKKVDDKPYGGGVGMILKVQPIHDCLVSIGVFPKRDEKTAIVLMQPGGEIWTQQKATEFRNKFNRIVIICGHYQGVDGRVSEYLVDYEISIGEYVLSGGELPAMVLVDSISRLVDGVLGNKLSISGEPYLNNIVKSAPIYTTPRNFLLANGLVCSVPEVLLSGHHKNIENWKRSNTQNSNNTSVQNLDKTD</sequence>
<dbReference type="GO" id="GO:0002939">
    <property type="term" value="P:tRNA N1-guanine methylation"/>
    <property type="evidence" value="ECO:0007669"/>
    <property type="project" value="TreeGrafter"/>
</dbReference>
<evidence type="ECO:0000259" key="19">
    <source>
        <dbReference type="Pfam" id="PF01746"/>
    </source>
</evidence>
<dbReference type="GO" id="GO:0005829">
    <property type="term" value="C:cytosol"/>
    <property type="evidence" value="ECO:0007669"/>
    <property type="project" value="TreeGrafter"/>
</dbReference>
<evidence type="ECO:0000256" key="11">
    <source>
        <dbReference type="ARBA" id="ARBA00022694"/>
    </source>
</evidence>
<evidence type="ECO:0000256" key="9">
    <source>
        <dbReference type="ARBA" id="ARBA00022679"/>
    </source>
</evidence>
<evidence type="ECO:0000256" key="12">
    <source>
        <dbReference type="ARBA" id="ARBA00029736"/>
    </source>
</evidence>
<dbReference type="Gene3D" id="3.40.1280.10">
    <property type="match status" value="1"/>
</dbReference>
<dbReference type="Gene3D" id="1.10.1270.20">
    <property type="entry name" value="tRNA(m1g37)methyltransferase, domain 2"/>
    <property type="match status" value="1"/>
</dbReference>
<dbReference type="AlphaFoldDB" id="A0A3M0YXX9"/>
<evidence type="ECO:0000256" key="17">
    <source>
        <dbReference type="RuleBase" id="RU003464"/>
    </source>
</evidence>
<evidence type="ECO:0000256" key="10">
    <source>
        <dbReference type="ARBA" id="ARBA00022691"/>
    </source>
</evidence>
<dbReference type="PANTHER" id="PTHR46417">
    <property type="entry name" value="TRNA (GUANINE-N(1)-)-METHYLTRANSFERASE"/>
    <property type="match status" value="1"/>
</dbReference>
<dbReference type="InterPro" id="IPR002649">
    <property type="entry name" value="tRNA_m1G_MeTrfase_TrmD"/>
</dbReference>
<evidence type="ECO:0000313" key="21">
    <source>
        <dbReference type="Proteomes" id="UP000269410"/>
    </source>
</evidence>
<dbReference type="PANTHER" id="PTHR46417:SF1">
    <property type="entry name" value="TRNA (GUANINE-N(1)-)-METHYLTRANSFERASE"/>
    <property type="match status" value="1"/>
</dbReference>
<dbReference type="InterPro" id="IPR016009">
    <property type="entry name" value="tRNA_MeTrfase_TRMD/TRM10"/>
</dbReference>
<dbReference type="InterPro" id="IPR029026">
    <property type="entry name" value="tRNA_m1G_MTases_N"/>
</dbReference>
<evidence type="ECO:0000256" key="7">
    <source>
        <dbReference type="ARBA" id="ARBA00022490"/>
    </source>
</evidence>
<evidence type="ECO:0000256" key="3">
    <source>
        <dbReference type="ARBA" id="ARBA00007630"/>
    </source>
</evidence>
<keyword evidence="7 15" id="KW-0963">Cytoplasm</keyword>
<dbReference type="Pfam" id="PF01746">
    <property type="entry name" value="tRNA_m1G_MT"/>
    <property type="match status" value="1"/>
</dbReference>
<feature type="binding site" evidence="15 16">
    <location>
        <position position="115"/>
    </location>
    <ligand>
        <name>S-adenosyl-L-methionine</name>
        <dbReference type="ChEBI" id="CHEBI:59789"/>
    </ligand>
</feature>
<keyword evidence="9 15" id="KW-0808">Transferase</keyword>
<organism evidence="20 21">
    <name type="scientific">Candidatus Dojkabacteria bacterium</name>
    <dbReference type="NCBI Taxonomy" id="2099670"/>
    <lineage>
        <taxon>Bacteria</taxon>
        <taxon>Candidatus Dojkabacteria</taxon>
    </lineage>
</organism>
<feature type="binding site" evidence="16">
    <location>
        <begin position="135"/>
        <end position="140"/>
    </location>
    <ligand>
        <name>S-adenosyl-L-methionine</name>
        <dbReference type="ChEBI" id="CHEBI:59789"/>
    </ligand>
</feature>
<evidence type="ECO:0000256" key="1">
    <source>
        <dbReference type="ARBA" id="ARBA00002634"/>
    </source>
</evidence>
<protein>
    <recommendedName>
        <fullName evidence="6 15">tRNA (guanine-N(1)-)-methyltransferase</fullName>
        <ecNumber evidence="5 15">2.1.1.228</ecNumber>
    </recommendedName>
    <alternativeName>
        <fullName evidence="12 15">M1G-methyltransferase</fullName>
    </alternativeName>
    <alternativeName>
        <fullName evidence="13 15">tRNA [GM37] methyltransferase</fullName>
    </alternativeName>
</protein>
<evidence type="ECO:0000256" key="8">
    <source>
        <dbReference type="ARBA" id="ARBA00022603"/>
    </source>
</evidence>
<comment type="catalytic activity">
    <reaction evidence="14 15 17">
        <text>guanosine(37) in tRNA + S-adenosyl-L-methionine = N(1)-methylguanosine(37) in tRNA + S-adenosyl-L-homocysteine + H(+)</text>
        <dbReference type="Rhea" id="RHEA:36899"/>
        <dbReference type="Rhea" id="RHEA-COMP:10145"/>
        <dbReference type="Rhea" id="RHEA-COMP:10147"/>
        <dbReference type="ChEBI" id="CHEBI:15378"/>
        <dbReference type="ChEBI" id="CHEBI:57856"/>
        <dbReference type="ChEBI" id="CHEBI:59789"/>
        <dbReference type="ChEBI" id="CHEBI:73542"/>
        <dbReference type="ChEBI" id="CHEBI:74269"/>
        <dbReference type="EC" id="2.1.1.228"/>
    </reaction>
</comment>
<keyword evidence="8 15" id="KW-0489">Methyltransferase</keyword>
<evidence type="ECO:0000256" key="2">
    <source>
        <dbReference type="ARBA" id="ARBA00004496"/>
    </source>
</evidence>
<dbReference type="InterPro" id="IPR029028">
    <property type="entry name" value="Alpha/beta_knot_MTases"/>
</dbReference>
<proteinExistence type="inferred from homology"/>
<dbReference type="SUPFAM" id="SSF75217">
    <property type="entry name" value="alpha/beta knot"/>
    <property type="match status" value="1"/>
</dbReference>
<dbReference type="PIRSF" id="PIRSF000386">
    <property type="entry name" value="tRNA_mtase"/>
    <property type="match status" value="1"/>
</dbReference>
<evidence type="ECO:0000256" key="6">
    <source>
        <dbReference type="ARBA" id="ARBA00014679"/>
    </source>
</evidence>
<name>A0A3M0YXX9_9BACT</name>
<accession>A0A3M0YXX9</accession>
<evidence type="ECO:0000256" key="5">
    <source>
        <dbReference type="ARBA" id="ARBA00012807"/>
    </source>
</evidence>
<dbReference type="NCBIfam" id="TIGR00088">
    <property type="entry name" value="trmD"/>
    <property type="match status" value="1"/>
</dbReference>
<comment type="subunit">
    <text evidence="4 15 17">Homodimer.</text>
</comment>
<feature type="region of interest" description="Disordered" evidence="18">
    <location>
        <begin position="216"/>
        <end position="235"/>
    </location>
</feature>
<evidence type="ECO:0000313" key="20">
    <source>
        <dbReference type="EMBL" id="RMD76939.1"/>
    </source>
</evidence>
<dbReference type="NCBIfam" id="NF000648">
    <property type="entry name" value="PRK00026.1"/>
    <property type="match status" value="1"/>
</dbReference>
<evidence type="ECO:0000256" key="4">
    <source>
        <dbReference type="ARBA" id="ARBA00011738"/>
    </source>
</evidence>
<evidence type="ECO:0000256" key="16">
    <source>
        <dbReference type="PIRSR" id="PIRSR000386-1"/>
    </source>
</evidence>
<dbReference type="EMBL" id="RFKV01000081">
    <property type="protein sequence ID" value="RMD76939.1"/>
    <property type="molecule type" value="Genomic_DNA"/>
</dbReference>
<evidence type="ECO:0000256" key="18">
    <source>
        <dbReference type="SAM" id="MobiDB-lite"/>
    </source>
</evidence>
<comment type="caution">
    <text evidence="15">Lacks conserved residue(s) required for the propagation of feature annotation.</text>
</comment>
<reference evidence="20 21" key="1">
    <citation type="submission" date="2018-10" db="EMBL/GenBank/DDBJ databases">
        <title>Thermophilic Lithotrophy and Phototrophy in an Intertidal, Iron-rich, Geothermal Spring.</title>
        <authorList>
            <person name="Ward L.M."/>
            <person name="Idei A."/>
            <person name="Nakagawa M."/>
            <person name="Ueno Y."/>
            <person name="Fischer W."/>
            <person name="Mcglynn S.E."/>
        </authorList>
    </citation>
    <scope>NUCLEOTIDE SEQUENCE [LARGE SCALE GENOMIC DNA]</scope>
    <source>
        <strain evidence="20">J137</strain>
    </source>
</reference>
<dbReference type="InterPro" id="IPR023148">
    <property type="entry name" value="tRNA_m1G_MeTrfase_C_sf"/>
</dbReference>
<comment type="caution">
    <text evidence="20">The sequence shown here is derived from an EMBL/GenBank/DDBJ whole genome shotgun (WGS) entry which is preliminary data.</text>
</comment>
<keyword evidence="10 15" id="KW-0949">S-adenosyl-L-methionine</keyword>
<feature type="domain" description="tRNA methyltransferase TRMD/TRM10-type" evidence="19">
    <location>
        <begin position="1"/>
        <end position="224"/>
    </location>
</feature>
<comment type="function">
    <text evidence="1 15 17">Specifically methylates guanosine-37 in various tRNAs.</text>
</comment>
<gene>
    <name evidence="15 20" type="primary">trmD</name>
    <name evidence="20" type="ORF">D6810_02495</name>
</gene>
<comment type="subcellular location">
    <subcellularLocation>
        <location evidence="2 15 17">Cytoplasm</location>
    </subcellularLocation>
</comment>
<evidence type="ECO:0000256" key="13">
    <source>
        <dbReference type="ARBA" id="ARBA00033392"/>
    </source>
</evidence>
<feature type="compositionally biased region" description="Low complexity" evidence="18">
    <location>
        <begin position="218"/>
        <end position="235"/>
    </location>
</feature>
<dbReference type="FunFam" id="3.40.1280.10:FF:000001">
    <property type="entry name" value="tRNA (guanine-N(1)-)-methyltransferase"/>
    <property type="match status" value="1"/>
</dbReference>
<dbReference type="HAMAP" id="MF_00605">
    <property type="entry name" value="TrmD"/>
    <property type="match status" value="1"/>
</dbReference>
<comment type="similarity">
    <text evidence="3 15 17">Belongs to the RNA methyltransferase TrmD family.</text>
</comment>